<gene>
    <name evidence="1" type="ORF">J3E07_001675</name>
</gene>
<organism evidence="1 2">
    <name type="scientific">Methanococcus voltae</name>
    <dbReference type="NCBI Taxonomy" id="2188"/>
    <lineage>
        <taxon>Archaea</taxon>
        <taxon>Methanobacteriati</taxon>
        <taxon>Methanobacteriota</taxon>
        <taxon>Methanomada group</taxon>
        <taxon>Methanococci</taxon>
        <taxon>Methanococcales</taxon>
        <taxon>Methanococcaceae</taxon>
        <taxon>Methanococcus</taxon>
    </lineage>
</organism>
<accession>A0A8J7RQ56</accession>
<dbReference type="InterPro" id="IPR013419">
    <property type="entry name" value="CRISPR-assoc_prot_Cas7/Csh2"/>
</dbReference>
<sequence>MANTREYLLIWDSTMANPNGDMLSENKPRIDESTGQLEVSDVRIKRYIRDEWIKEGKDVLVQTLKDDKGKILSCQDMVKNIQAKENLDDNTLLEHVLNNYIDVKLFGAVITKPKRDIMGPLQVMWSKSLHEAEVKFMQGNAAYASGSGKEQASIWSKYISPYALFKTYAIYNENVAKVQNINVEEEDLESFKKALINGLKNYRSTSKNQMPRVLIEIIYKDNNIDGELDYIDVVYKENILPTELREISQVEIDLNKLNEYIENKKDSIKTVNIYKHGKVNLVNEPDATIKTI</sequence>
<dbReference type="RefSeq" id="WP_209591743.1">
    <property type="nucleotide sequence ID" value="NZ_JAGGMV010000010.1"/>
</dbReference>
<evidence type="ECO:0000313" key="2">
    <source>
        <dbReference type="Proteomes" id="UP000740329"/>
    </source>
</evidence>
<protein>
    <submittedName>
        <fullName evidence="1">CRISPR-associated protein Csh2</fullName>
    </submittedName>
</protein>
<dbReference type="AlphaFoldDB" id="A0A8J7RQ56"/>
<proteinExistence type="predicted"/>
<name>A0A8J7RQ56_METVO</name>
<dbReference type="InterPro" id="IPR006482">
    <property type="entry name" value="Cas7_Csh2/Csh2"/>
</dbReference>
<dbReference type="InterPro" id="IPR011249">
    <property type="entry name" value="Metalloenz_LuxS/M16"/>
</dbReference>
<reference evidence="1" key="1">
    <citation type="submission" date="2021-03" db="EMBL/GenBank/DDBJ databases">
        <title>Genomic Encyclopedia of Type Strains, Phase IV (KMG-V): Genome sequencing to study the core and pangenomes of soil and plant-associated prokaryotes.</title>
        <authorList>
            <person name="Whitman W."/>
        </authorList>
    </citation>
    <scope>NUCLEOTIDE SEQUENCE</scope>
    <source>
        <strain evidence="1">C4</strain>
    </source>
</reference>
<dbReference type="Pfam" id="PF05107">
    <property type="entry name" value="Cas_Cas7"/>
    <property type="match status" value="1"/>
</dbReference>
<dbReference type="Proteomes" id="UP000740329">
    <property type="component" value="Unassembled WGS sequence"/>
</dbReference>
<evidence type="ECO:0000313" key="1">
    <source>
        <dbReference type="EMBL" id="MBP2202234.1"/>
    </source>
</evidence>
<comment type="caution">
    <text evidence="1">The sequence shown here is derived from an EMBL/GenBank/DDBJ whole genome shotgun (WGS) entry which is preliminary data.</text>
</comment>
<dbReference type="SUPFAM" id="SSF63411">
    <property type="entry name" value="LuxS/MPP-like metallohydrolase"/>
    <property type="match status" value="1"/>
</dbReference>
<dbReference type="NCBIfam" id="TIGR01595">
    <property type="entry name" value="cas_CT1132"/>
    <property type="match status" value="1"/>
</dbReference>
<dbReference type="GO" id="GO:0043571">
    <property type="term" value="P:maintenance of CRISPR repeat elements"/>
    <property type="evidence" value="ECO:0007669"/>
    <property type="project" value="InterPro"/>
</dbReference>
<dbReference type="NCBIfam" id="TIGR02590">
    <property type="entry name" value="cas_Csh2"/>
    <property type="match status" value="1"/>
</dbReference>
<dbReference type="EMBL" id="JAGGMV010000010">
    <property type="protein sequence ID" value="MBP2202234.1"/>
    <property type="molecule type" value="Genomic_DNA"/>
</dbReference>
<dbReference type="GO" id="GO:0046872">
    <property type="term" value="F:metal ion binding"/>
    <property type="evidence" value="ECO:0007669"/>
    <property type="project" value="InterPro"/>
</dbReference>